<accession>A0A914EI24</accession>
<sequence length="268" mass="30381">MERMKKTAMRASLPDFDGDELMKLISDMIMLDKEWVPYSNTSSLYIRPTLIGTDPTLGIDFSQQAKLFVLTGPVGTYYPTGFQPVALLADPEFVRAFPGGVGGCKMGCNYAPTIMVGKLAQDMGCQQALWLYDSDEKITEAGTMNIFVYWINEQGEEELITPPLTDGLILPGVTRDSILEIANEWKKFKVTERYPTMAEIKRSLKEKRLLQMFGSGTACVVAPVNRILYKNIKTNEYENLQIPTMEARPNFMLHFYNTIMDIQVYKHL</sequence>
<evidence type="ECO:0000256" key="4">
    <source>
        <dbReference type="ARBA" id="ARBA00022605"/>
    </source>
</evidence>
<dbReference type="Proteomes" id="UP000887540">
    <property type="component" value="Unplaced"/>
</dbReference>
<keyword evidence="6 9" id="KW-0663">Pyridoxal phosphate</keyword>
<dbReference type="Gene3D" id="3.20.10.10">
    <property type="entry name" value="D-amino Acid Aminotransferase, subunit A, domain 2"/>
    <property type="match status" value="1"/>
</dbReference>
<reference evidence="12" key="1">
    <citation type="submission" date="2022-11" db="UniProtKB">
        <authorList>
            <consortium name="WormBaseParasite"/>
        </authorList>
    </citation>
    <scope>IDENTIFICATION</scope>
</reference>
<dbReference type="WBParaSite" id="ACRNAN_scaffold7904.g27250.t1">
    <property type="protein sequence ID" value="ACRNAN_scaffold7904.g27250.t1"/>
    <property type="gene ID" value="ACRNAN_scaffold7904.g27250"/>
</dbReference>
<keyword evidence="7 10" id="KW-0100">Branched-chain amino acid biosynthesis</keyword>
<keyword evidence="11" id="KW-1185">Reference proteome</keyword>
<evidence type="ECO:0000256" key="7">
    <source>
        <dbReference type="ARBA" id="ARBA00023304"/>
    </source>
</evidence>
<dbReference type="GO" id="GO:0004084">
    <property type="term" value="F:branched-chain-amino-acid transaminase activity"/>
    <property type="evidence" value="ECO:0007669"/>
    <property type="project" value="UniProtKB-EC"/>
</dbReference>
<evidence type="ECO:0000256" key="8">
    <source>
        <dbReference type="RuleBase" id="RU004106"/>
    </source>
</evidence>
<dbReference type="Pfam" id="PF01063">
    <property type="entry name" value="Aminotran_4"/>
    <property type="match status" value="1"/>
</dbReference>
<name>A0A914EI24_9BILA</name>
<dbReference type="InterPro" id="IPR043132">
    <property type="entry name" value="BCAT-like_C"/>
</dbReference>
<evidence type="ECO:0000313" key="12">
    <source>
        <dbReference type="WBParaSite" id="ACRNAN_scaffold7904.g27250.t1"/>
    </source>
</evidence>
<keyword evidence="3 10" id="KW-0032">Aminotransferase</keyword>
<dbReference type="AlphaFoldDB" id="A0A914EI24"/>
<comment type="catalytic activity">
    <reaction evidence="10">
        <text>L-isoleucine + 2-oxoglutarate = (S)-3-methyl-2-oxopentanoate + L-glutamate</text>
        <dbReference type="Rhea" id="RHEA:24801"/>
        <dbReference type="ChEBI" id="CHEBI:16810"/>
        <dbReference type="ChEBI" id="CHEBI:29985"/>
        <dbReference type="ChEBI" id="CHEBI:35146"/>
        <dbReference type="ChEBI" id="CHEBI:58045"/>
        <dbReference type="EC" id="2.6.1.42"/>
    </reaction>
</comment>
<evidence type="ECO:0000313" key="11">
    <source>
        <dbReference type="Proteomes" id="UP000887540"/>
    </source>
</evidence>
<dbReference type="InterPro" id="IPR001544">
    <property type="entry name" value="Aminotrans_IV"/>
</dbReference>
<dbReference type="GO" id="GO:0009099">
    <property type="term" value="P:L-valine biosynthetic process"/>
    <property type="evidence" value="ECO:0007669"/>
    <property type="project" value="TreeGrafter"/>
</dbReference>
<dbReference type="InterPro" id="IPR018300">
    <property type="entry name" value="Aminotrans_IV_CS"/>
</dbReference>
<comment type="catalytic activity">
    <reaction evidence="10">
        <text>L-leucine + 2-oxoglutarate = 4-methyl-2-oxopentanoate + L-glutamate</text>
        <dbReference type="Rhea" id="RHEA:18321"/>
        <dbReference type="ChEBI" id="CHEBI:16810"/>
        <dbReference type="ChEBI" id="CHEBI:17865"/>
        <dbReference type="ChEBI" id="CHEBI:29985"/>
        <dbReference type="ChEBI" id="CHEBI:57427"/>
        <dbReference type="EC" id="2.6.1.42"/>
    </reaction>
</comment>
<organism evidence="11 12">
    <name type="scientific">Acrobeloides nanus</name>
    <dbReference type="NCBI Taxonomy" id="290746"/>
    <lineage>
        <taxon>Eukaryota</taxon>
        <taxon>Metazoa</taxon>
        <taxon>Ecdysozoa</taxon>
        <taxon>Nematoda</taxon>
        <taxon>Chromadorea</taxon>
        <taxon>Rhabditida</taxon>
        <taxon>Tylenchina</taxon>
        <taxon>Cephalobomorpha</taxon>
        <taxon>Cephaloboidea</taxon>
        <taxon>Cephalobidae</taxon>
        <taxon>Acrobeloides</taxon>
    </lineage>
</organism>
<comment type="cofactor">
    <cofactor evidence="1 9">
        <name>pyridoxal 5'-phosphate</name>
        <dbReference type="ChEBI" id="CHEBI:597326"/>
    </cofactor>
</comment>
<dbReference type="EC" id="2.6.1.42" evidence="10"/>
<evidence type="ECO:0000256" key="1">
    <source>
        <dbReference type="ARBA" id="ARBA00001933"/>
    </source>
</evidence>
<dbReference type="GO" id="GO:0005739">
    <property type="term" value="C:mitochondrion"/>
    <property type="evidence" value="ECO:0007669"/>
    <property type="project" value="TreeGrafter"/>
</dbReference>
<evidence type="ECO:0000256" key="9">
    <source>
        <dbReference type="RuleBase" id="RU004516"/>
    </source>
</evidence>
<dbReference type="Gene3D" id="3.30.470.10">
    <property type="match status" value="1"/>
</dbReference>
<evidence type="ECO:0000256" key="10">
    <source>
        <dbReference type="RuleBase" id="RU004517"/>
    </source>
</evidence>
<evidence type="ECO:0000256" key="6">
    <source>
        <dbReference type="ARBA" id="ARBA00022898"/>
    </source>
</evidence>
<dbReference type="PANTHER" id="PTHR11825">
    <property type="entry name" value="SUBGROUP IIII AMINOTRANSFERASE"/>
    <property type="match status" value="1"/>
</dbReference>
<keyword evidence="4 10" id="KW-0028">Amino-acid biosynthesis</keyword>
<protein>
    <recommendedName>
        <fullName evidence="10">Branched-chain-amino-acid aminotransferase</fullName>
        <ecNumber evidence="10">2.6.1.42</ecNumber>
    </recommendedName>
</protein>
<comment type="similarity">
    <text evidence="2 8">Belongs to the class-IV pyridoxal-phosphate-dependent aminotransferase family.</text>
</comment>
<proteinExistence type="inferred from homology"/>
<keyword evidence="5 10" id="KW-0808">Transferase</keyword>
<evidence type="ECO:0000256" key="2">
    <source>
        <dbReference type="ARBA" id="ARBA00009320"/>
    </source>
</evidence>
<dbReference type="PANTHER" id="PTHR11825:SF44">
    <property type="entry name" value="BRANCHED-CHAIN-AMINO-ACID AMINOTRANSFERASE"/>
    <property type="match status" value="1"/>
</dbReference>
<dbReference type="GO" id="GO:0009098">
    <property type="term" value="P:L-leucine biosynthetic process"/>
    <property type="evidence" value="ECO:0007669"/>
    <property type="project" value="TreeGrafter"/>
</dbReference>
<dbReference type="SUPFAM" id="SSF56752">
    <property type="entry name" value="D-aminoacid aminotransferase-like PLP-dependent enzymes"/>
    <property type="match status" value="1"/>
</dbReference>
<dbReference type="PROSITE" id="PS00770">
    <property type="entry name" value="AA_TRANSFER_CLASS_4"/>
    <property type="match status" value="1"/>
</dbReference>
<dbReference type="InterPro" id="IPR036038">
    <property type="entry name" value="Aminotransferase-like"/>
</dbReference>
<evidence type="ECO:0000256" key="5">
    <source>
        <dbReference type="ARBA" id="ARBA00022679"/>
    </source>
</evidence>
<comment type="catalytic activity">
    <reaction evidence="10">
        <text>L-valine + 2-oxoglutarate = 3-methyl-2-oxobutanoate + L-glutamate</text>
        <dbReference type="Rhea" id="RHEA:24813"/>
        <dbReference type="ChEBI" id="CHEBI:11851"/>
        <dbReference type="ChEBI" id="CHEBI:16810"/>
        <dbReference type="ChEBI" id="CHEBI:29985"/>
        <dbReference type="ChEBI" id="CHEBI:57762"/>
        <dbReference type="EC" id="2.6.1.42"/>
    </reaction>
</comment>
<dbReference type="InterPro" id="IPR043131">
    <property type="entry name" value="BCAT-like_N"/>
</dbReference>
<dbReference type="InterPro" id="IPR005786">
    <property type="entry name" value="B_amino_transII"/>
</dbReference>
<evidence type="ECO:0000256" key="3">
    <source>
        <dbReference type="ARBA" id="ARBA00022576"/>
    </source>
</evidence>